<dbReference type="InterPro" id="IPR023213">
    <property type="entry name" value="CAT-like_dom_sf"/>
</dbReference>
<comment type="similarity">
    <text evidence="4">In the C-terminal section; belongs to the NRP synthetase family.</text>
</comment>
<dbReference type="InterPro" id="IPR010071">
    <property type="entry name" value="AA_adenyl_dom"/>
</dbReference>
<organism evidence="7 8">
    <name type="scientific">Boothiomyces macroporosus</name>
    <dbReference type="NCBI Taxonomy" id="261099"/>
    <lineage>
        <taxon>Eukaryota</taxon>
        <taxon>Fungi</taxon>
        <taxon>Fungi incertae sedis</taxon>
        <taxon>Chytridiomycota</taxon>
        <taxon>Chytridiomycota incertae sedis</taxon>
        <taxon>Chytridiomycetes</taxon>
        <taxon>Rhizophydiales</taxon>
        <taxon>Terramycetaceae</taxon>
        <taxon>Boothiomyces</taxon>
    </lineage>
</organism>
<feature type="domain" description="Carrier" evidence="6">
    <location>
        <begin position="1409"/>
        <end position="1485"/>
    </location>
</feature>
<dbReference type="Proteomes" id="UP001210925">
    <property type="component" value="Unassembled WGS sequence"/>
</dbReference>
<dbReference type="CDD" id="cd05930">
    <property type="entry name" value="A_NRPS"/>
    <property type="match status" value="1"/>
</dbReference>
<dbReference type="Gene3D" id="3.30.300.30">
    <property type="match status" value="1"/>
</dbReference>
<dbReference type="Pfam" id="PF00668">
    <property type="entry name" value="Condensation"/>
    <property type="match status" value="2"/>
</dbReference>
<dbReference type="GO" id="GO:0005737">
    <property type="term" value="C:cytoplasm"/>
    <property type="evidence" value="ECO:0007669"/>
    <property type="project" value="TreeGrafter"/>
</dbReference>
<dbReference type="InterPro" id="IPR001227">
    <property type="entry name" value="Ac_transferase_dom_sf"/>
</dbReference>
<protein>
    <recommendedName>
        <fullName evidence="6">Carrier domain-containing protein</fullName>
    </recommendedName>
</protein>
<gene>
    <name evidence="7" type="ORF">HK103_004151</name>
</gene>
<dbReference type="Gene3D" id="2.30.38.10">
    <property type="entry name" value="Luciferase, Domain 3"/>
    <property type="match status" value="1"/>
</dbReference>
<dbReference type="InterPro" id="IPR036736">
    <property type="entry name" value="ACP-like_sf"/>
</dbReference>
<dbReference type="InterPro" id="IPR032088">
    <property type="entry name" value="SAT"/>
</dbReference>
<dbReference type="EMBL" id="JADGKB010000032">
    <property type="protein sequence ID" value="KAJ3258017.1"/>
    <property type="molecule type" value="Genomic_DNA"/>
</dbReference>
<evidence type="ECO:0000256" key="4">
    <source>
        <dbReference type="ARBA" id="ARBA00029443"/>
    </source>
</evidence>
<dbReference type="InterPro" id="IPR016035">
    <property type="entry name" value="Acyl_Trfase/lysoPLipase"/>
</dbReference>
<dbReference type="SUPFAM" id="SSF47336">
    <property type="entry name" value="ACP-like"/>
    <property type="match status" value="2"/>
</dbReference>
<dbReference type="SUPFAM" id="SSF56801">
    <property type="entry name" value="Acetyl-CoA synthetase-like"/>
    <property type="match status" value="1"/>
</dbReference>
<dbReference type="GO" id="GO:0016874">
    <property type="term" value="F:ligase activity"/>
    <property type="evidence" value="ECO:0007669"/>
    <property type="project" value="UniProtKB-KW"/>
</dbReference>
<name>A0AAD5ULI4_9FUNG</name>
<dbReference type="InterPro" id="IPR020845">
    <property type="entry name" value="AMP-binding_CS"/>
</dbReference>
<dbReference type="Gene3D" id="3.40.366.10">
    <property type="entry name" value="Malonyl-Coenzyme A Acyl Carrier Protein, domain 2"/>
    <property type="match status" value="2"/>
</dbReference>
<dbReference type="Pfam" id="PF16073">
    <property type="entry name" value="SAT"/>
    <property type="match status" value="1"/>
</dbReference>
<dbReference type="Gene3D" id="3.30.70.3320">
    <property type="match status" value="1"/>
</dbReference>
<dbReference type="GO" id="GO:0044550">
    <property type="term" value="P:secondary metabolite biosynthetic process"/>
    <property type="evidence" value="ECO:0007669"/>
    <property type="project" value="TreeGrafter"/>
</dbReference>
<evidence type="ECO:0000259" key="6">
    <source>
        <dbReference type="PROSITE" id="PS50075"/>
    </source>
</evidence>
<evidence type="ECO:0000256" key="1">
    <source>
        <dbReference type="ARBA" id="ARBA00022450"/>
    </source>
</evidence>
<evidence type="ECO:0000313" key="8">
    <source>
        <dbReference type="Proteomes" id="UP001210925"/>
    </source>
</evidence>
<dbReference type="Pfam" id="PF00550">
    <property type="entry name" value="PP-binding"/>
    <property type="match status" value="2"/>
</dbReference>
<dbReference type="InterPro" id="IPR001242">
    <property type="entry name" value="Condensation_dom"/>
</dbReference>
<dbReference type="Pfam" id="PF00501">
    <property type="entry name" value="AMP-binding"/>
    <property type="match status" value="1"/>
</dbReference>
<evidence type="ECO:0000256" key="2">
    <source>
        <dbReference type="ARBA" id="ARBA00022553"/>
    </source>
</evidence>
<evidence type="ECO:0000256" key="3">
    <source>
        <dbReference type="ARBA" id="ARBA00022598"/>
    </source>
</evidence>
<evidence type="ECO:0000313" key="7">
    <source>
        <dbReference type="EMBL" id="KAJ3258017.1"/>
    </source>
</evidence>
<comment type="caution">
    <text evidence="7">The sequence shown here is derived from an EMBL/GenBank/DDBJ whole genome shotgun (WGS) entry which is preliminary data.</text>
</comment>
<proteinExistence type="inferred from homology"/>
<reference evidence="7" key="1">
    <citation type="submission" date="2020-05" db="EMBL/GenBank/DDBJ databases">
        <title>Phylogenomic resolution of chytrid fungi.</title>
        <authorList>
            <person name="Stajich J.E."/>
            <person name="Amses K."/>
            <person name="Simmons R."/>
            <person name="Seto K."/>
            <person name="Myers J."/>
            <person name="Bonds A."/>
            <person name="Quandt C.A."/>
            <person name="Barry K."/>
            <person name="Liu P."/>
            <person name="Grigoriev I."/>
            <person name="Longcore J.E."/>
            <person name="James T.Y."/>
        </authorList>
    </citation>
    <scope>NUCLEOTIDE SEQUENCE</scope>
    <source>
        <strain evidence="7">PLAUS21</strain>
    </source>
</reference>
<sequence length="1972" mass="221000">MVIQSNHNLVAVFGGQGQNHFYFQELQWLYNKHPSKLQELLQSASGVLGWPLIDWITKEAPNKARLASLAISCPLIGLTQLCHYYISCLEHDLSPREFNQSFASVLGHSQGLVSAVAVSSSTTIQDFKQNFSNAIRLLSLIGERTAGFWDEYRNSDGTCSPMLSVNGLTLDHLNRIVSDYNGAEKHVGIGLINSSKSMVLCGLESDLTQIIQQENDSVQFKYLAIEAPFHTHHLRECIDLVLGDIDQEFWHGADLKVPVINTFDDPAHVVDFGPGKAYGIGKVTLRNFNSSNLNHIIMEDHLFLNFDGESDSLVIQGYKVDKQELKKSLGIDHFEILEVENELVVFVEESCDAGEITRAISNCLPGNIPSVVVAVDTIPKDGDSLKTVDISLHAMNSLTKQEQQIAKLIIETLDLNRTYLLADSDFFNLGGDSISVVLLSNACAKANIHLSPADIFTLRTVKKLAERRKCTRAAIQTHPIVIEAHIAKEISSRFNLENPDCYPCTSMQEAMFGSTLEKSSAYLDHAIWKVKHGQDPTAYFKAWLKVVAKHDILKTGVCIVDKTVYQFINHSFVPPLDIVEEELESFLTADKLRGFTELDPYWARATVLKTKAETYFIYTFHHVNYDGWSLGIFFRDFEQAFTNNLTPNAVQYKPFIEYYYSQDQEKLRSYWLGYLDGTIPSTMFTKKIQTPETVFKTIDYYSNFSADSLKQAALYSGSTQAIILKAAWGITLQIFAANQDVTFGEVVSGREIPLEGIQGITGPIISCVPCRVKSDEKSIMDLLKEMTNEYLEKSNYSAVGLGQIQNWMSVKSLVESLFVFQNTKRHSFTEPSLCPINLQKLFYVNHLSFPLGITIFPQATNYLLNIAYLPWFITDQYCNQFVDVFQTVTENIINCCLNRSNIPVSRIKALPTRITGQVLDFGEGPKIEIKYKLAHHAFEEIADSEPDLVALEQYSKKMSYGELNEQARNLGQFLVNENITVGEYIPIITTRSFEFIVGIFAVLKAGGAYIPIDNSMPIQRITTIASEARAKRALVHEDSDPKLVESLQSLGITVYSLDYSKYDKVDSVTCRDISGEDPAYVVFTSGSTGKPKGVVIRHQSLTNYATVQLPNAYKVDHMKWANVVSINFDTCESDIFMCLSNHSTLILKEADSFDSLCEVEAMDITPSLLKSLDPKDYPNIKQIIVGGEALDRELVEKWSPIVKLYNTYGPSEITIACTSLPVSPGIETITIGRPFANVKLYIVDKGLNLVPVGVPGELVVGGTGVALGYLYRPDLTEERFIGNVFTNDASKMYRTGDVCKWTKDGEIEFMGRNDDMVKLNGYRIELNEVKNNLKLVDSAEVVVAQGKLVAFVTPSNVNVSEILDLALDSMPFYMVPSVVIPMDSLPLTPNGKVDKKALMQMEIKVEFETPDTAIEIQLATLWADLLKIDASIIGKNSSFFELGGDSLLLIQMTKRSKLIGLPLTSAVVFQKQTLARIAALYTKELPKGKPIVDYSLLNVSESVKAQILSKIKSSDPPIIETYPATPMQASIYLKTLVEPNAYCFQISWKITTPIDPTKLEDALYQAIKAHPALRTRFFLTDKGVYQVVQKPFRHSIAIEKDLDLYLKKKAKKGFLLTEHCYFKMVLIEKQGKHTDLVFSIHHVLYDGWSLGRLLNEMFACMDGQELKTSASIKGLPQYILSNKSESQKYFNHYLKDVKMSSFNQSMYDYSKTVKKISKEFAIPISKVNKAASMLNITSAMIFKAVWGIVLASFTGKNQVLFGNMFSGRDLDIENVEDIVGCAIHVSPTKLQIDESLSLSEFLKTVQADSFATSVHHPSLSSYIKWSGSIPWYPKLWNSVFYYQNMPACNSKGYNFSNGNVQLDYTSFYSEFDINVMIEPSETAVTMSFYYMNIKRSFAEELVGTYQQIFTRIIDSVMSKQNPKIGELFTWNDVQDSACCSVSELITPTVLKGVATPSSWPTIYKVVKLGLEE</sequence>
<dbReference type="GO" id="GO:0043041">
    <property type="term" value="P:amino acid activation for nonribosomal peptide biosynthetic process"/>
    <property type="evidence" value="ECO:0007669"/>
    <property type="project" value="TreeGrafter"/>
</dbReference>
<dbReference type="NCBIfam" id="TIGR01733">
    <property type="entry name" value="AA-adenyl-dom"/>
    <property type="match status" value="1"/>
</dbReference>
<dbReference type="InterPro" id="IPR045851">
    <property type="entry name" value="AMP-bd_C_sf"/>
</dbReference>
<dbReference type="Gene3D" id="3.30.559.10">
    <property type="entry name" value="Chloramphenicol acetyltransferase-like domain"/>
    <property type="match status" value="2"/>
</dbReference>
<dbReference type="GO" id="GO:0016740">
    <property type="term" value="F:transferase activity"/>
    <property type="evidence" value="ECO:0007669"/>
    <property type="project" value="InterPro"/>
</dbReference>
<keyword evidence="3" id="KW-0436">Ligase</keyword>
<dbReference type="Gene3D" id="3.40.50.980">
    <property type="match status" value="2"/>
</dbReference>
<feature type="domain" description="Carrier" evidence="6">
    <location>
        <begin position="396"/>
        <end position="472"/>
    </location>
</feature>
<accession>A0AAD5ULI4</accession>
<keyword evidence="8" id="KW-1185">Reference proteome</keyword>
<dbReference type="SUPFAM" id="SSF52777">
    <property type="entry name" value="CoA-dependent acyltransferases"/>
    <property type="match status" value="4"/>
</dbReference>
<dbReference type="PROSITE" id="PS00455">
    <property type="entry name" value="AMP_BINDING"/>
    <property type="match status" value="1"/>
</dbReference>
<dbReference type="Gene3D" id="3.30.559.30">
    <property type="entry name" value="Nonribosomal peptide synthetase, condensation domain"/>
    <property type="match status" value="2"/>
</dbReference>
<dbReference type="PANTHER" id="PTHR45527:SF11">
    <property type="entry name" value="NONRIBOSOMAL PEPTIDE SYNTHETASE 5"/>
    <property type="match status" value="1"/>
</dbReference>
<dbReference type="InterPro" id="IPR009081">
    <property type="entry name" value="PP-bd_ACP"/>
</dbReference>
<dbReference type="PROSITE" id="PS50075">
    <property type="entry name" value="CARRIER"/>
    <property type="match status" value="2"/>
</dbReference>
<dbReference type="Gene3D" id="1.10.1200.10">
    <property type="entry name" value="ACP-like"/>
    <property type="match status" value="2"/>
</dbReference>
<keyword evidence="1" id="KW-0596">Phosphopantetheine</keyword>
<keyword evidence="2" id="KW-0597">Phosphoprotein</keyword>
<comment type="similarity">
    <text evidence="5">Belongs to the NRP synthetase family.</text>
</comment>
<evidence type="ECO:0000256" key="5">
    <source>
        <dbReference type="ARBA" id="ARBA00029454"/>
    </source>
</evidence>
<dbReference type="SUPFAM" id="SSF52151">
    <property type="entry name" value="FabD/lysophospholipase-like"/>
    <property type="match status" value="1"/>
</dbReference>
<dbReference type="InterPro" id="IPR000873">
    <property type="entry name" value="AMP-dep_synth/lig_dom"/>
</dbReference>
<dbReference type="PANTHER" id="PTHR45527">
    <property type="entry name" value="NONRIBOSOMAL PEPTIDE SYNTHETASE"/>
    <property type="match status" value="1"/>
</dbReference>
<dbReference type="GO" id="GO:0031177">
    <property type="term" value="F:phosphopantetheine binding"/>
    <property type="evidence" value="ECO:0007669"/>
    <property type="project" value="TreeGrafter"/>
</dbReference>